<evidence type="ECO:0000256" key="3">
    <source>
        <dbReference type="ARBA" id="ARBA00022729"/>
    </source>
</evidence>
<evidence type="ECO:0000313" key="14">
    <source>
        <dbReference type="Proteomes" id="UP000267096"/>
    </source>
</evidence>
<evidence type="ECO:0000259" key="12">
    <source>
        <dbReference type="PROSITE" id="PS50258"/>
    </source>
</evidence>
<dbReference type="SUPFAM" id="SSF57196">
    <property type="entry name" value="EGF/Laminin"/>
    <property type="match status" value="1"/>
</dbReference>
<dbReference type="EMBL" id="UYRR01034724">
    <property type="protein sequence ID" value="VDK61990.1"/>
    <property type="molecule type" value="Genomic_DNA"/>
</dbReference>
<feature type="domain" description="EGF-like" evidence="11">
    <location>
        <begin position="34"/>
        <end position="72"/>
    </location>
</feature>
<dbReference type="PANTHER" id="PTHR12916:SF4">
    <property type="entry name" value="UNINFLATABLE, ISOFORM C"/>
    <property type="match status" value="1"/>
</dbReference>
<dbReference type="AlphaFoldDB" id="A0A0M3KBZ7"/>
<dbReference type="Proteomes" id="UP000267096">
    <property type="component" value="Unassembled WGS sequence"/>
</dbReference>
<keyword evidence="1 10" id="KW-0245">EGF-like domain</keyword>
<dbReference type="PROSITE" id="PS50258">
    <property type="entry name" value="LNR"/>
    <property type="match status" value="2"/>
</dbReference>
<dbReference type="PANTHER" id="PTHR12916">
    <property type="entry name" value="CYTOCHROME C OXIDASE POLYPEPTIDE VIC-2"/>
    <property type="match status" value="1"/>
</dbReference>
<evidence type="ECO:0000313" key="13">
    <source>
        <dbReference type="EMBL" id="VDK61990.1"/>
    </source>
</evidence>
<sequence>KPCKSNSECIVNTASGEFECRCRKGFTGPDCSEDINECALDESICFNGGTCVNTNGSWYCRCPSEYRGRNCMEHIDLCEVSPCWNGGTCLDYGRRIACLCEPGKYPEGWVASNPVTGFYGDLCEKGCVGGPPESACLDQERIAAEQDYGPNDNESGTEAEIGRRLPAETAAERPCPLPNCVRKAGDGVCDPECDRALPAAKLCAESRRWSLRSGMRPRCPAEAFCANAFRNLKCDPACATEECLFDGFDCLPDGERCELEAFCRERHANGQCDPTCNTAACLYDGGDCINQSDPKPATVREISIFPKFF</sequence>
<accession>A0A0M3KBZ7</accession>
<dbReference type="PROSITE" id="PS01186">
    <property type="entry name" value="EGF_2"/>
    <property type="match status" value="1"/>
</dbReference>
<dbReference type="PRINTS" id="PR01452">
    <property type="entry name" value="LNOTCHREPEAT"/>
</dbReference>
<reference evidence="15" key="1">
    <citation type="submission" date="2017-02" db="UniProtKB">
        <authorList>
            <consortium name="WormBaseParasite"/>
        </authorList>
    </citation>
    <scope>IDENTIFICATION</scope>
</reference>
<dbReference type="SUPFAM" id="SSF90193">
    <property type="entry name" value="Notch domain"/>
    <property type="match status" value="2"/>
</dbReference>
<dbReference type="PROSITE" id="PS00022">
    <property type="entry name" value="EGF_1"/>
    <property type="match status" value="2"/>
</dbReference>
<dbReference type="InterPro" id="IPR000800">
    <property type="entry name" value="Notch_dom"/>
</dbReference>
<protein>
    <submittedName>
        <fullName evidence="15">Notch (inferred by orthology to a S. mansoni protein)</fullName>
    </submittedName>
</protein>
<dbReference type="SMART" id="SM00004">
    <property type="entry name" value="NL"/>
    <property type="match status" value="3"/>
</dbReference>
<dbReference type="FunFam" id="2.10.25.10:FF:000125">
    <property type="entry name" value="Neurogenic locus notch protein-like"/>
    <property type="match status" value="1"/>
</dbReference>
<keyword evidence="4" id="KW-0677">Repeat</keyword>
<evidence type="ECO:0000256" key="6">
    <source>
        <dbReference type="ARBA" id="ARBA00023136"/>
    </source>
</evidence>
<keyword evidence="5" id="KW-1133">Transmembrane helix</keyword>
<gene>
    <name evidence="13" type="ORF">ASIM_LOCUS17895</name>
</gene>
<dbReference type="SMART" id="SM00181">
    <property type="entry name" value="EGF"/>
    <property type="match status" value="3"/>
</dbReference>
<evidence type="ECO:0000256" key="8">
    <source>
        <dbReference type="ARBA" id="ARBA00023180"/>
    </source>
</evidence>
<evidence type="ECO:0000256" key="10">
    <source>
        <dbReference type="PROSITE-ProRule" id="PRU00076"/>
    </source>
</evidence>
<comment type="subcellular location">
    <subcellularLocation>
        <location evidence="9">Endomembrane system</location>
        <topology evidence="9">Single-pass type I membrane protein</topology>
    </subcellularLocation>
</comment>
<dbReference type="Gene3D" id="2.10.25.10">
    <property type="entry name" value="Laminin"/>
    <property type="match status" value="3"/>
</dbReference>
<keyword evidence="14" id="KW-1185">Reference proteome</keyword>
<dbReference type="InterPro" id="IPR049883">
    <property type="entry name" value="NOTCH1_EGF-like"/>
</dbReference>
<dbReference type="GO" id="GO:0012505">
    <property type="term" value="C:endomembrane system"/>
    <property type="evidence" value="ECO:0007669"/>
    <property type="project" value="UniProtKB-SubCell"/>
</dbReference>
<keyword evidence="3" id="KW-0732">Signal</keyword>
<evidence type="ECO:0000259" key="11">
    <source>
        <dbReference type="PROSITE" id="PS50026"/>
    </source>
</evidence>
<keyword evidence="6" id="KW-0472">Membrane</keyword>
<evidence type="ECO:0000256" key="2">
    <source>
        <dbReference type="ARBA" id="ARBA00022692"/>
    </source>
</evidence>
<evidence type="ECO:0000256" key="4">
    <source>
        <dbReference type="ARBA" id="ARBA00022737"/>
    </source>
</evidence>
<dbReference type="WBParaSite" id="ASIM_0001849401-mRNA-1">
    <property type="protein sequence ID" value="ASIM_0001849401-mRNA-1"/>
    <property type="gene ID" value="ASIM_0001849401"/>
</dbReference>
<evidence type="ECO:0000256" key="9">
    <source>
        <dbReference type="ARBA" id="ARBA00046288"/>
    </source>
</evidence>
<feature type="disulfide bond" evidence="10">
    <location>
        <begin position="62"/>
        <end position="71"/>
    </location>
</feature>
<dbReference type="GO" id="GO:0005509">
    <property type="term" value="F:calcium ion binding"/>
    <property type="evidence" value="ECO:0007669"/>
    <property type="project" value="InterPro"/>
</dbReference>
<dbReference type="CDD" id="cd00054">
    <property type="entry name" value="EGF_CA"/>
    <property type="match status" value="1"/>
</dbReference>
<name>A0A0M3KBZ7_ANISI</name>
<evidence type="ECO:0000256" key="5">
    <source>
        <dbReference type="ARBA" id="ARBA00022989"/>
    </source>
</evidence>
<dbReference type="GO" id="GO:0007219">
    <property type="term" value="P:Notch signaling pathway"/>
    <property type="evidence" value="ECO:0007669"/>
    <property type="project" value="TreeGrafter"/>
</dbReference>
<keyword evidence="8" id="KW-0325">Glycoprotein</keyword>
<dbReference type="Gene3D" id="4.10.470.20">
    <property type="match status" value="2"/>
</dbReference>
<feature type="domain" description="EGF-like" evidence="11">
    <location>
        <begin position="74"/>
        <end position="107"/>
    </location>
</feature>
<dbReference type="OrthoDB" id="5912267at2759"/>
<evidence type="ECO:0000256" key="7">
    <source>
        <dbReference type="ARBA" id="ARBA00023157"/>
    </source>
</evidence>
<dbReference type="GO" id="GO:0005112">
    <property type="term" value="F:Notch binding"/>
    <property type="evidence" value="ECO:0007669"/>
    <property type="project" value="TreeGrafter"/>
</dbReference>
<dbReference type="InterPro" id="IPR001881">
    <property type="entry name" value="EGF-like_Ca-bd_dom"/>
</dbReference>
<feature type="disulfide bond" evidence="10">
    <location>
        <begin position="22"/>
        <end position="31"/>
    </location>
</feature>
<feature type="domain" description="EGF-like" evidence="11">
    <location>
        <begin position="1"/>
        <end position="32"/>
    </location>
</feature>
<evidence type="ECO:0000313" key="15">
    <source>
        <dbReference type="WBParaSite" id="ASIM_0001849401-mRNA-1"/>
    </source>
</evidence>
<reference evidence="13 14" key="2">
    <citation type="submission" date="2018-11" db="EMBL/GenBank/DDBJ databases">
        <authorList>
            <consortium name="Pathogen Informatics"/>
        </authorList>
    </citation>
    <scope>NUCLEOTIDE SEQUENCE [LARGE SCALE GENOMIC DNA]</scope>
</reference>
<dbReference type="SUPFAM" id="SSF57184">
    <property type="entry name" value="Growth factor receptor domain"/>
    <property type="match status" value="1"/>
</dbReference>
<keyword evidence="2" id="KW-0812">Transmembrane</keyword>
<dbReference type="SMART" id="SM00179">
    <property type="entry name" value="EGF_CA"/>
    <property type="match status" value="2"/>
</dbReference>
<dbReference type="InterPro" id="IPR009030">
    <property type="entry name" value="Growth_fac_rcpt_cys_sf"/>
</dbReference>
<proteinExistence type="predicted"/>
<feature type="domain" description="LNR" evidence="12">
    <location>
        <begin position="219"/>
        <end position="250"/>
    </location>
</feature>
<dbReference type="Pfam" id="PF00066">
    <property type="entry name" value="Notch"/>
    <property type="match status" value="3"/>
</dbReference>
<dbReference type="InterPro" id="IPR035993">
    <property type="entry name" value="Notch-like_dom_sf"/>
</dbReference>
<comment type="caution">
    <text evidence="10">Lacks conserved residue(s) required for the propagation of feature annotation.</text>
</comment>
<dbReference type="Pfam" id="PF07645">
    <property type="entry name" value="EGF_CA"/>
    <property type="match status" value="1"/>
</dbReference>
<feature type="domain" description="LNR" evidence="12">
    <location>
        <begin position="257"/>
        <end position="296"/>
    </location>
</feature>
<evidence type="ECO:0000256" key="1">
    <source>
        <dbReference type="ARBA" id="ARBA00022536"/>
    </source>
</evidence>
<organism evidence="15">
    <name type="scientific">Anisakis simplex</name>
    <name type="common">Herring worm</name>
    <dbReference type="NCBI Taxonomy" id="6269"/>
    <lineage>
        <taxon>Eukaryota</taxon>
        <taxon>Metazoa</taxon>
        <taxon>Ecdysozoa</taxon>
        <taxon>Nematoda</taxon>
        <taxon>Chromadorea</taxon>
        <taxon>Rhabditida</taxon>
        <taxon>Spirurina</taxon>
        <taxon>Ascaridomorpha</taxon>
        <taxon>Ascaridoidea</taxon>
        <taxon>Anisakidae</taxon>
        <taxon>Anisakis</taxon>
        <taxon>Anisakis simplex complex</taxon>
    </lineage>
</organism>
<dbReference type="PROSITE" id="PS50026">
    <property type="entry name" value="EGF_3"/>
    <property type="match status" value="3"/>
</dbReference>
<keyword evidence="7 10" id="KW-1015">Disulfide bond</keyword>
<feature type="disulfide bond" evidence="10">
    <location>
        <begin position="3"/>
        <end position="20"/>
    </location>
</feature>
<dbReference type="InterPro" id="IPR000742">
    <property type="entry name" value="EGF"/>
</dbReference>